<dbReference type="EMBL" id="BRPK01000001">
    <property type="protein sequence ID" value="GLB33201.1"/>
    <property type="molecule type" value="Genomic_DNA"/>
</dbReference>
<dbReference type="PROSITE" id="PS00815">
    <property type="entry name" value="AIPM_HOMOCIT_SYNTH_1"/>
    <property type="match status" value="1"/>
</dbReference>
<keyword evidence="5 7" id="KW-0808">Transferase</keyword>
<keyword evidence="11" id="KW-1185">Reference proteome</keyword>
<feature type="region of interest" description="Disordered" evidence="8">
    <location>
        <begin position="642"/>
        <end position="666"/>
    </location>
</feature>
<dbReference type="InterPro" id="IPR036230">
    <property type="entry name" value="LeuA_allosteric_dom_sf"/>
</dbReference>
<dbReference type="InterPro" id="IPR054692">
    <property type="entry name" value="LeuA-like_post-cat"/>
</dbReference>
<dbReference type="GO" id="GO:0009098">
    <property type="term" value="P:L-leucine biosynthetic process"/>
    <property type="evidence" value="ECO:0007669"/>
    <property type="project" value="InterPro"/>
</dbReference>
<evidence type="ECO:0000313" key="10">
    <source>
        <dbReference type="EMBL" id="GLB33201.1"/>
    </source>
</evidence>
<dbReference type="SUPFAM" id="SSF110921">
    <property type="entry name" value="2-isopropylmalate synthase LeuA, allosteric (dimerisation) domain"/>
    <property type="match status" value="1"/>
</dbReference>
<dbReference type="InterPro" id="IPR039371">
    <property type="entry name" value="LeuA_N_DRE-TIM"/>
</dbReference>
<dbReference type="InterPro" id="IPR013709">
    <property type="entry name" value="2-isopropylmalate_synth_dimer"/>
</dbReference>
<dbReference type="PANTHER" id="PTHR46911">
    <property type="match status" value="1"/>
</dbReference>
<comment type="catalytic activity">
    <reaction evidence="1">
        <text>3-methyl-2-oxobutanoate + acetyl-CoA + H2O = (2S)-2-isopropylmalate + CoA + H(+)</text>
        <dbReference type="Rhea" id="RHEA:21524"/>
        <dbReference type="ChEBI" id="CHEBI:1178"/>
        <dbReference type="ChEBI" id="CHEBI:11851"/>
        <dbReference type="ChEBI" id="CHEBI:15377"/>
        <dbReference type="ChEBI" id="CHEBI:15378"/>
        <dbReference type="ChEBI" id="CHEBI:57287"/>
        <dbReference type="ChEBI" id="CHEBI:57288"/>
        <dbReference type="EC" id="2.3.3.13"/>
    </reaction>
</comment>
<evidence type="ECO:0000256" key="1">
    <source>
        <dbReference type="ARBA" id="ARBA00000064"/>
    </source>
</evidence>
<proteinExistence type="inferred from homology"/>
<evidence type="ECO:0000256" key="8">
    <source>
        <dbReference type="SAM" id="MobiDB-lite"/>
    </source>
</evidence>
<dbReference type="PROSITE" id="PS50991">
    <property type="entry name" value="PYR_CT"/>
    <property type="match status" value="1"/>
</dbReference>
<dbReference type="GO" id="GO:0005739">
    <property type="term" value="C:mitochondrion"/>
    <property type="evidence" value="ECO:0007669"/>
    <property type="project" value="TreeGrafter"/>
</dbReference>
<evidence type="ECO:0000256" key="5">
    <source>
        <dbReference type="ARBA" id="ARBA00022679"/>
    </source>
</evidence>
<dbReference type="Proteomes" id="UP001063166">
    <property type="component" value="Unassembled WGS sequence"/>
</dbReference>
<dbReference type="CDD" id="cd07942">
    <property type="entry name" value="DRE_TIM_LeuA"/>
    <property type="match status" value="1"/>
</dbReference>
<evidence type="ECO:0000256" key="6">
    <source>
        <dbReference type="ARBA" id="ARBA00023304"/>
    </source>
</evidence>
<evidence type="ECO:0000256" key="7">
    <source>
        <dbReference type="RuleBase" id="RU003523"/>
    </source>
</evidence>
<keyword evidence="6" id="KW-0100">Branched-chain amino acid biosynthesis</keyword>
<evidence type="ECO:0000259" key="9">
    <source>
        <dbReference type="PROSITE" id="PS50991"/>
    </source>
</evidence>
<reference evidence="10" key="1">
    <citation type="submission" date="2022-07" db="EMBL/GenBank/DDBJ databases">
        <title>The genome of Lyophyllum shimeji provides insight into the initial evolution of ectomycorrhizal fungal genome.</title>
        <authorList>
            <person name="Kobayashi Y."/>
            <person name="Shibata T."/>
            <person name="Hirakawa H."/>
            <person name="Shigenobu S."/>
            <person name="Nishiyama T."/>
            <person name="Yamada A."/>
            <person name="Hasebe M."/>
            <person name="Kawaguchi M."/>
        </authorList>
    </citation>
    <scope>NUCLEOTIDE SEQUENCE</scope>
    <source>
        <strain evidence="10">AT787</strain>
    </source>
</reference>
<dbReference type="InterPro" id="IPR000891">
    <property type="entry name" value="PYR_CT"/>
</dbReference>
<keyword evidence="4" id="KW-0028">Amino-acid biosynthesis</keyword>
<accession>A0A9P3PCD1</accession>
<dbReference type="SUPFAM" id="SSF51569">
    <property type="entry name" value="Aldolase"/>
    <property type="match status" value="1"/>
</dbReference>
<comment type="caution">
    <text evidence="10">The sequence shown here is derived from an EMBL/GenBank/DDBJ whole genome shotgun (WGS) entry which is preliminary data.</text>
</comment>
<dbReference type="GO" id="GO:0003852">
    <property type="term" value="F:2-isopropylmalate synthase activity"/>
    <property type="evidence" value="ECO:0007669"/>
    <property type="project" value="UniProtKB-EC"/>
</dbReference>
<dbReference type="SUPFAM" id="SSF89000">
    <property type="entry name" value="post-HMGL domain-like"/>
    <property type="match status" value="1"/>
</dbReference>
<comment type="similarity">
    <text evidence="2">Belongs to the alpha-IPM synthase/homocitrate synthase family. LeuA type 2 subfamily.</text>
</comment>
<gene>
    <name evidence="10" type="primary">LEU4</name>
    <name evidence="10" type="ORF">LshimejAT787_0100860</name>
</gene>
<dbReference type="OrthoDB" id="418791at2759"/>
<dbReference type="Pfam" id="PF22615">
    <property type="entry name" value="IPMS_D2"/>
    <property type="match status" value="1"/>
</dbReference>
<evidence type="ECO:0000313" key="11">
    <source>
        <dbReference type="Proteomes" id="UP001063166"/>
    </source>
</evidence>
<dbReference type="PANTHER" id="PTHR46911:SF1">
    <property type="entry name" value="2-ISOPROPYLMALATE SYNTHASE"/>
    <property type="match status" value="1"/>
</dbReference>
<evidence type="ECO:0000256" key="3">
    <source>
        <dbReference type="ARBA" id="ARBA00012973"/>
    </source>
</evidence>
<dbReference type="Gene3D" id="3.30.160.270">
    <property type="match status" value="1"/>
</dbReference>
<dbReference type="Pfam" id="PF08502">
    <property type="entry name" value="LeuA_dimer"/>
    <property type="match status" value="1"/>
</dbReference>
<evidence type="ECO:0000256" key="4">
    <source>
        <dbReference type="ARBA" id="ARBA00022605"/>
    </source>
</evidence>
<dbReference type="NCBIfam" id="NF002991">
    <property type="entry name" value="PRK03739.1"/>
    <property type="match status" value="1"/>
</dbReference>
<dbReference type="InterPro" id="IPR002034">
    <property type="entry name" value="AIPM/Hcit_synth_CS"/>
</dbReference>
<dbReference type="SMART" id="SM00917">
    <property type="entry name" value="LeuA_dimer"/>
    <property type="match status" value="1"/>
</dbReference>
<dbReference type="EC" id="2.3.3.13" evidence="3"/>
<evidence type="ECO:0000256" key="2">
    <source>
        <dbReference type="ARBA" id="ARBA00009767"/>
    </source>
</evidence>
<dbReference type="Gene3D" id="3.20.20.70">
    <property type="entry name" value="Aldolase class I"/>
    <property type="match status" value="1"/>
</dbReference>
<sequence>MPMLRDPSTKYLPYPDVPFPPGYVRRWPTRRTTVAPRWLSTDLRDGNQALVNPMSNATKLELFRELVKIGFKEIEVAYPSASEQEFQFVRSIIQNGEVPDDVSLQVITPARPDLIARSIESLSGCRHAIIHLYNAVSPVFREVVFRNTREQTIDLTLNAVRLVKKLTEEETARSGTRFTLNYCLETFSQTEPDFAVELGNRVFEEWGKATPEDKMMFNLAATVECAPSNHYADMVEYFSTNIKHRDSVIISIHPHNDRGTAVGAAELGLLAGGDRIEGCLLGNGERTGNVDLITLALNLYSQGISPNLDFSTLSDTVALVCRCNEMQIPVRYPYAGQLVFSAFAGTHQDAIKKGLDAQAKRWSEVDRSGQGKKYWAMPYIPLDPKDLGYGYENLIRVSSQSGKAGTAYVIKQTMDLDLPRRMQVSFYKVVQDESERIGKEMTAALIASLFKQTYSLDPQPVGRLFLHSYRLFPLSPTTREPSSPMSDYSDDIQALVPSDECSSIFRLEADLTVDGVERSIRGDGRAPVLAFLDALRTDLAFDLEVGESASQTINGDSPARAKSVTFLEAYEPGTSPSKSGVGSFWGVGISSDVTTAKCRAVVSAANRIVGDRTFPRPKKIFAPRPKISTVDSDSWLHEVKLRSGGLQPRSEKEMPGSFRVDTPTQT</sequence>
<feature type="domain" description="Pyruvate carboxyltransferase" evidence="9">
    <location>
        <begin position="36"/>
        <end position="314"/>
    </location>
</feature>
<dbReference type="Pfam" id="PF00682">
    <property type="entry name" value="HMGL-like"/>
    <property type="match status" value="1"/>
</dbReference>
<dbReference type="AlphaFoldDB" id="A0A9P3PCD1"/>
<dbReference type="InterPro" id="IPR013785">
    <property type="entry name" value="Aldolase_TIM"/>
</dbReference>
<dbReference type="PROSITE" id="PS00816">
    <property type="entry name" value="AIPM_HOMOCIT_SYNTH_2"/>
    <property type="match status" value="1"/>
</dbReference>
<organism evidence="10 11">
    <name type="scientific">Lyophyllum shimeji</name>
    <name type="common">Hon-shimeji</name>
    <name type="synonym">Tricholoma shimeji</name>
    <dbReference type="NCBI Taxonomy" id="47721"/>
    <lineage>
        <taxon>Eukaryota</taxon>
        <taxon>Fungi</taxon>
        <taxon>Dikarya</taxon>
        <taxon>Basidiomycota</taxon>
        <taxon>Agaricomycotina</taxon>
        <taxon>Agaricomycetes</taxon>
        <taxon>Agaricomycetidae</taxon>
        <taxon>Agaricales</taxon>
        <taxon>Tricholomatineae</taxon>
        <taxon>Lyophyllaceae</taxon>
        <taxon>Lyophyllum</taxon>
    </lineage>
</organism>
<protein>
    <recommendedName>
        <fullName evidence="3">2-isopropylmalate synthase</fullName>
        <ecNumber evidence="3">2.3.3.13</ecNumber>
    </recommendedName>
</protein>
<name>A0A9P3PCD1_LYOSH</name>